<keyword evidence="3 7" id="KW-1133">Transmembrane helix</keyword>
<evidence type="ECO:0000313" key="10">
    <source>
        <dbReference type="Proteomes" id="UP001251528"/>
    </source>
</evidence>
<evidence type="ECO:0000259" key="8">
    <source>
        <dbReference type="Pfam" id="PF20684"/>
    </source>
</evidence>
<evidence type="ECO:0000313" key="9">
    <source>
        <dbReference type="EMBL" id="KAK2590611.1"/>
    </source>
</evidence>
<dbReference type="Proteomes" id="UP001251528">
    <property type="component" value="Unassembled WGS sequence"/>
</dbReference>
<accession>A0AAJ0CCT6</accession>
<dbReference type="AlphaFoldDB" id="A0AAJ0CCT6"/>
<protein>
    <recommendedName>
        <fullName evidence="8">Rhodopsin domain-containing protein</fullName>
    </recommendedName>
</protein>
<evidence type="ECO:0000256" key="1">
    <source>
        <dbReference type="ARBA" id="ARBA00004141"/>
    </source>
</evidence>
<proteinExistence type="inferred from homology"/>
<dbReference type="InterPro" id="IPR049326">
    <property type="entry name" value="Rhodopsin_dom_fungi"/>
</dbReference>
<dbReference type="PANTHER" id="PTHR33048">
    <property type="entry name" value="PTH11-LIKE INTEGRAL MEMBRANE PROTEIN (AFU_ORTHOLOGUE AFUA_5G11245)"/>
    <property type="match status" value="1"/>
</dbReference>
<comment type="caution">
    <text evidence="9">The sequence shown here is derived from an EMBL/GenBank/DDBJ whole genome shotgun (WGS) entry which is preliminary data.</text>
</comment>
<organism evidence="9 10">
    <name type="scientific">Conoideocrella luteorostrata</name>
    <dbReference type="NCBI Taxonomy" id="1105319"/>
    <lineage>
        <taxon>Eukaryota</taxon>
        <taxon>Fungi</taxon>
        <taxon>Dikarya</taxon>
        <taxon>Ascomycota</taxon>
        <taxon>Pezizomycotina</taxon>
        <taxon>Sordariomycetes</taxon>
        <taxon>Hypocreomycetidae</taxon>
        <taxon>Hypocreales</taxon>
        <taxon>Clavicipitaceae</taxon>
        <taxon>Conoideocrella</taxon>
    </lineage>
</organism>
<evidence type="ECO:0000256" key="7">
    <source>
        <dbReference type="SAM" id="Phobius"/>
    </source>
</evidence>
<keyword evidence="2 7" id="KW-0812">Transmembrane</keyword>
<sequence length="318" mass="35488">MEVLIPRTQGGSRIVRLSSHGGFSIFYVPTSTDWGYGYHKTDLPPVIRQSHMPKILFYLNQVFFKVETGCTKLSICVIYMNIFRTAISPGVLAAQIINYALTFTVAANYLGATFVSALQCIPVSKAWNMDTPGKCINNDMFRLANAYVNILTSAWIIVMPFPTLLSVEHRKRELLQFLGLVALGLIHTCSAIWRLVLMYMPRPNGTSDSDPQWNSTLPNTLSMVEEFVGILAATIIVMRPCFHIVIRKIAGPFTAEDDSSKSSASFVHTKGPLSLRSNTSQSQKSKRPLNNSHIVITTNIELQSRNMSTSTEQTLYEQ</sequence>
<feature type="transmembrane region" description="Helical" evidence="7">
    <location>
        <begin position="146"/>
        <end position="165"/>
    </location>
</feature>
<evidence type="ECO:0000256" key="5">
    <source>
        <dbReference type="ARBA" id="ARBA00038359"/>
    </source>
</evidence>
<feature type="compositionally biased region" description="Polar residues" evidence="6">
    <location>
        <begin position="275"/>
        <end position="290"/>
    </location>
</feature>
<evidence type="ECO:0000256" key="3">
    <source>
        <dbReference type="ARBA" id="ARBA00022989"/>
    </source>
</evidence>
<comment type="subcellular location">
    <subcellularLocation>
        <location evidence="1">Membrane</location>
        <topology evidence="1">Multi-pass membrane protein</topology>
    </subcellularLocation>
</comment>
<gene>
    <name evidence="9" type="ORF">QQS21_011713</name>
</gene>
<reference evidence="9" key="1">
    <citation type="submission" date="2023-06" db="EMBL/GenBank/DDBJ databases">
        <title>Conoideocrella luteorostrata (Hypocreales: Clavicipitaceae), a potential biocontrol fungus for elongate hemlock scale in United States Christmas tree production areas.</title>
        <authorList>
            <person name="Barrett H."/>
            <person name="Lovett B."/>
            <person name="Macias A.M."/>
            <person name="Stajich J.E."/>
            <person name="Kasson M.T."/>
        </authorList>
    </citation>
    <scope>NUCLEOTIDE SEQUENCE</scope>
    <source>
        <strain evidence="9">ARSEF 14590</strain>
    </source>
</reference>
<feature type="transmembrane region" description="Helical" evidence="7">
    <location>
        <begin position="177"/>
        <end position="200"/>
    </location>
</feature>
<name>A0AAJ0CCT6_9HYPO</name>
<dbReference type="GO" id="GO:0016020">
    <property type="term" value="C:membrane"/>
    <property type="evidence" value="ECO:0007669"/>
    <property type="project" value="UniProtKB-SubCell"/>
</dbReference>
<feature type="region of interest" description="Disordered" evidence="6">
    <location>
        <begin position="255"/>
        <end position="290"/>
    </location>
</feature>
<comment type="similarity">
    <text evidence="5">Belongs to the SAT4 family.</text>
</comment>
<keyword evidence="10" id="KW-1185">Reference proteome</keyword>
<feature type="domain" description="Rhodopsin" evidence="8">
    <location>
        <begin position="29"/>
        <end position="243"/>
    </location>
</feature>
<dbReference type="Pfam" id="PF20684">
    <property type="entry name" value="Fung_rhodopsin"/>
    <property type="match status" value="1"/>
</dbReference>
<dbReference type="EMBL" id="JASWJB010000417">
    <property type="protein sequence ID" value="KAK2590611.1"/>
    <property type="molecule type" value="Genomic_DNA"/>
</dbReference>
<dbReference type="InterPro" id="IPR052337">
    <property type="entry name" value="SAT4-like"/>
</dbReference>
<keyword evidence="4 7" id="KW-0472">Membrane</keyword>
<evidence type="ECO:0000256" key="6">
    <source>
        <dbReference type="SAM" id="MobiDB-lite"/>
    </source>
</evidence>
<evidence type="ECO:0000256" key="2">
    <source>
        <dbReference type="ARBA" id="ARBA00022692"/>
    </source>
</evidence>
<dbReference type="PANTHER" id="PTHR33048:SF47">
    <property type="entry name" value="INTEGRAL MEMBRANE PROTEIN-RELATED"/>
    <property type="match status" value="1"/>
</dbReference>
<evidence type="ECO:0000256" key="4">
    <source>
        <dbReference type="ARBA" id="ARBA00023136"/>
    </source>
</evidence>